<protein>
    <submittedName>
        <fullName evidence="1">HAD superfamily hydrolase</fullName>
    </submittedName>
</protein>
<keyword evidence="1" id="KW-0378">Hydrolase</keyword>
<sequence length="231" mass="25661">MIATGRPYRMSQQFYKELRLDTPIVNFNGAYLHHPTNTRYEGFRQNIALKTAHDVFDFAKTLDLNNIIAEVDESVYIWKNDQSVPQNMREADPRLIHYGAPSQLIQSDPTALMFSANNQQLATIKAQLDSAFAGVIEHRSWGKPYEYLELTKSGLNKAVALRQAASDLGFSMADVIAFGDADNDWEMLAEAGIGVAMGNADAETKRIANEITLSNEEDGIAAFLTANVLNK</sequence>
<gene>
    <name evidence="1" type="ORF">BCAMP_04899</name>
</gene>
<dbReference type="PANTHER" id="PTHR10000">
    <property type="entry name" value="PHOSPHOSERINE PHOSPHATASE"/>
    <property type="match status" value="1"/>
</dbReference>
<dbReference type="PROSITE" id="PS01229">
    <property type="entry name" value="COF_2"/>
    <property type="match status" value="1"/>
</dbReference>
<organism evidence="1 2">
    <name type="scientific">Brochothrix campestris FSL F6-1037</name>
    <dbReference type="NCBI Taxonomy" id="1265861"/>
    <lineage>
        <taxon>Bacteria</taxon>
        <taxon>Bacillati</taxon>
        <taxon>Bacillota</taxon>
        <taxon>Bacilli</taxon>
        <taxon>Bacillales</taxon>
        <taxon>Listeriaceae</taxon>
        <taxon>Brochothrix</taxon>
    </lineage>
</organism>
<dbReference type="InterPro" id="IPR036412">
    <property type="entry name" value="HAD-like_sf"/>
</dbReference>
<dbReference type="GO" id="GO:0005829">
    <property type="term" value="C:cytosol"/>
    <property type="evidence" value="ECO:0007669"/>
    <property type="project" value="TreeGrafter"/>
</dbReference>
<dbReference type="NCBIfam" id="TIGR01484">
    <property type="entry name" value="HAD-SF-IIB"/>
    <property type="match status" value="1"/>
</dbReference>
<proteinExistence type="predicted"/>
<evidence type="ECO:0000313" key="1">
    <source>
        <dbReference type="EMBL" id="EUJ40544.1"/>
    </source>
</evidence>
<dbReference type="AlphaFoldDB" id="W7CLZ5"/>
<dbReference type="Pfam" id="PF08282">
    <property type="entry name" value="Hydrolase_3"/>
    <property type="match status" value="1"/>
</dbReference>
<dbReference type="GO" id="GO:0016791">
    <property type="term" value="F:phosphatase activity"/>
    <property type="evidence" value="ECO:0007669"/>
    <property type="project" value="TreeGrafter"/>
</dbReference>
<evidence type="ECO:0000313" key="2">
    <source>
        <dbReference type="Proteomes" id="UP000019243"/>
    </source>
</evidence>
<comment type="caution">
    <text evidence="1">The sequence shown here is derived from an EMBL/GenBank/DDBJ whole genome shotgun (WGS) entry which is preliminary data.</text>
</comment>
<dbReference type="Gene3D" id="3.40.50.1000">
    <property type="entry name" value="HAD superfamily/HAD-like"/>
    <property type="match status" value="1"/>
</dbReference>
<dbReference type="InterPro" id="IPR006379">
    <property type="entry name" value="HAD-SF_hydro_IIB"/>
</dbReference>
<dbReference type="GO" id="GO:0000287">
    <property type="term" value="F:magnesium ion binding"/>
    <property type="evidence" value="ECO:0007669"/>
    <property type="project" value="TreeGrafter"/>
</dbReference>
<reference evidence="1 2" key="1">
    <citation type="submission" date="2012-12" db="EMBL/GenBank/DDBJ databases">
        <title>Novel taxa of Listeriaceae from agricultural environments in the United States.</title>
        <authorList>
            <person name="den Bakker H.C."/>
            <person name="Allred A."/>
            <person name="Warchocki S."/>
            <person name="Wright E.M."/>
            <person name="Burrell A."/>
            <person name="Nightingale K.K."/>
            <person name="Kephart D."/>
            <person name="Wiedmann M."/>
        </authorList>
    </citation>
    <scope>NUCLEOTIDE SEQUENCE [LARGE SCALE GENOMIC DNA]</scope>
    <source>
        <strain evidence="1 2">FSL F6-1037</strain>
    </source>
</reference>
<keyword evidence="2" id="KW-1185">Reference proteome</keyword>
<dbReference type="SUPFAM" id="SSF56784">
    <property type="entry name" value="HAD-like"/>
    <property type="match status" value="1"/>
</dbReference>
<name>W7CLZ5_9LIST</name>
<dbReference type="STRING" id="1265861.BCAMP_04899"/>
<dbReference type="PANTHER" id="PTHR10000:SF23">
    <property type="entry name" value="5-AMINO-6-(5-PHOSPHO-D-RIBITYLAMINO)URACIL PHOSPHATASE YITU"/>
    <property type="match status" value="1"/>
</dbReference>
<dbReference type="Proteomes" id="UP000019243">
    <property type="component" value="Unassembled WGS sequence"/>
</dbReference>
<dbReference type="NCBIfam" id="TIGR00099">
    <property type="entry name" value="Cof-subfamily"/>
    <property type="match status" value="1"/>
</dbReference>
<dbReference type="Gene3D" id="3.30.1240.10">
    <property type="match status" value="1"/>
</dbReference>
<dbReference type="EMBL" id="AODH01000017">
    <property type="protein sequence ID" value="EUJ40544.1"/>
    <property type="molecule type" value="Genomic_DNA"/>
</dbReference>
<dbReference type="InterPro" id="IPR000150">
    <property type="entry name" value="Cof"/>
</dbReference>
<accession>W7CLZ5</accession>
<dbReference type="InterPro" id="IPR023214">
    <property type="entry name" value="HAD_sf"/>
</dbReference>